<gene>
    <name evidence="1" type="ORF">N335_12788</name>
</gene>
<dbReference type="EMBL" id="KK450574">
    <property type="protein sequence ID" value="KFQ73386.1"/>
    <property type="molecule type" value="Genomic_DNA"/>
</dbReference>
<feature type="non-terminal residue" evidence="1">
    <location>
        <position position="1"/>
    </location>
</feature>
<evidence type="ECO:0000313" key="1">
    <source>
        <dbReference type="EMBL" id="KFQ73386.1"/>
    </source>
</evidence>
<dbReference type="AlphaFoldDB" id="A0A091TF89"/>
<sequence length="59" mass="7309">NGSKRHQWRFRLDIRKRFFTESVVKHWNRVPRENLEHPRDVACLLLFQRHLDNALNNML</sequence>
<name>A0A091TF89_PHALP</name>
<feature type="non-terminal residue" evidence="1">
    <location>
        <position position="59"/>
    </location>
</feature>
<evidence type="ECO:0000313" key="2">
    <source>
        <dbReference type="Proteomes" id="UP000053638"/>
    </source>
</evidence>
<accession>A0A091TF89</accession>
<reference evidence="1 2" key="1">
    <citation type="submission" date="2014-04" db="EMBL/GenBank/DDBJ databases">
        <title>Genome evolution of avian class.</title>
        <authorList>
            <person name="Zhang G."/>
            <person name="Li C."/>
        </authorList>
    </citation>
    <scope>NUCLEOTIDE SEQUENCE [LARGE SCALE GENOMIC DNA]</scope>
    <source>
        <strain evidence="1">BGI_N335</strain>
    </source>
</reference>
<dbReference type="Proteomes" id="UP000053638">
    <property type="component" value="Unassembled WGS sequence"/>
</dbReference>
<dbReference type="PhylomeDB" id="A0A091TF89"/>
<keyword evidence="2" id="KW-1185">Reference proteome</keyword>
<organism evidence="1 2">
    <name type="scientific">Phaethon lepturus</name>
    <name type="common">White-tailed tropicbird</name>
    <dbReference type="NCBI Taxonomy" id="97097"/>
    <lineage>
        <taxon>Eukaryota</taxon>
        <taxon>Metazoa</taxon>
        <taxon>Chordata</taxon>
        <taxon>Craniata</taxon>
        <taxon>Vertebrata</taxon>
        <taxon>Euteleostomi</taxon>
        <taxon>Archelosauria</taxon>
        <taxon>Archosauria</taxon>
        <taxon>Dinosauria</taxon>
        <taxon>Saurischia</taxon>
        <taxon>Theropoda</taxon>
        <taxon>Coelurosauria</taxon>
        <taxon>Aves</taxon>
        <taxon>Neognathae</taxon>
        <taxon>Neoaves</taxon>
        <taxon>Phaethontimorphae</taxon>
        <taxon>Phaethontiformes</taxon>
        <taxon>Phaethontidae</taxon>
        <taxon>Phaethon</taxon>
    </lineage>
</organism>
<protein>
    <submittedName>
        <fullName evidence="1">Uncharacterized protein</fullName>
    </submittedName>
</protein>
<proteinExistence type="predicted"/>